<feature type="binding site" evidence="1">
    <location>
        <position position="138"/>
    </location>
    <ligand>
        <name>Mg(2+)</name>
        <dbReference type="ChEBI" id="CHEBI:18420"/>
    </ligand>
</feature>
<feature type="binding site" evidence="1">
    <location>
        <position position="137"/>
    </location>
    <ligand>
        <name>substrate</name>
    </ligand>
</feature>
<evidence type="ECO:0008006" key="4">
    <source>
        <dbReference type="Google" id="ProtNLM"/>
    </source>
</evidence>
<dbReference type="EMBL" id="JAWDJX010000005">
    <property type="protein sequence ID" value="KAK3056788.1"/>
    <property type="molecule type" value="Genomic_DNA"/>
</dbReference>
<dbReference type="Pfam" id="PF03737">
    <property type="entry name" value="RraA-like"/>
    <property type="match status" value="1"/>
</dbReference>
<gene>
    <name evidence="2" type="ORF">LTR09_002581</name>
</gene>
<evidence type="ECO:0000256" key="1">
    <source>
        <dbReference type="PIRSR" id="PIRSR605493-1"/>
    </source>
</evidence>
<dbReference type="PANTHER" id="PTHR33254:SF4">
    <property type="entry name" value="4-HYDROXY-4-METHYL-2-OXOGLUTARATE ALDOLASE 3-RELATED"/>
    <property type="match status" value="1"/>
</dbReference>
<dbReference type="GO" id="GO:0047443">
    <property type="term" value="F:4-hydroxy-4-methyl-2-oxoglutarate aldolase activity"/>
    <property type="evidence" value="ECO:0007669"/>
    <property type="project" value="TreeGrafter"/>
</dbReference>
<dbReference type="AlphaFoldDB" id="A0AAJ0GG52"/>
<proteinExistence type="predicted"/>
<evidence type="ECO:0000313" key="2">
    <source>
        <dbReference type="EMBL" id="KAK3056788.1"/>
    </source>
</evidence>
<dbReference type="PANTHER" id="PTHR33254">
    <property type="entry name" value="4-HYDROXY-4-METHYL-2-OXOGLUTARATE ALDOLASE 3-RELATED"/>
    <property type="match status" value="1"/>
</dbReference>
<dbReference type="SUPFAM" id="SSF89562">
    <property type="entry name" value="RraA-like"/>
    <property type="match status" value="1"/>
</dbReference>
<dbReference type="GO" id="GO:0046872">
    <property type="term" value="F:metal ion binding"/>
    <property type="evidence" value="ECO:0007669"/>
    <property type="project" value="UniProtKB-KW"/>
</dbReference>
<evidence type="ECO:0000313" key="3">
    <source>
        <dbReference type="Proteomes" id="UP001271007"/>
    </source>
</evidence>
<organism evidence="2 3">
    <name type="scientific">Extremus antarcticus</name>
    <dbReference type="NCBI Taxonomy" id="702011"/>
    <lineage>
        <taxon>Eukaryota</taxon>
        <taxon>Fungi</taxon>
        <taxon>Dikarya</taxon>
        <taxon>Ascomycota</taxon>
        <taxon>Pezizomycotina</taxon>
        <taxon>Dothideomycetes</taxon>
        <taxon>Dothideomycetidae</taxon>
        <taxon>Mycosphaerellales</taxon>
        <taxon>Extremaceae</taxon>
        <taxon>Extremus</taxon>
    </lineage>
</organism>
<comment type="caution">
    <text evidence="2">The sequence shown here is derived from an EMBL/GenBank/DDBJ whole genome shotgun (WGS) entry which is preliminary data.</text>
</comment>
<protein>
    <recommendedName>
        <fullName evidence="4">RraA-like protein</fullName>
    </recommendedName>
</protein>
<dbReference type="InterPro" id="IPR036704">
    <property type="entry name" value="RraA/RraA-like_sf"/>
</dbReference>
<dbReference type="Gene3D" id="3.50.30.40">
    <property type="entry name" value="Ribonuclease E inhibitor RraA/RraA-like"/>
    <property type="match status" value="1"/>
</dbReference>
<keyword evidence="3" id="KW-1185">Reference proteome</keyword>
<dbReference type="InterPro" id="IPR005493">
    <property type="entry name" value="RraA/RraA-like"/>
</dbReference>
<keyword evidence="1" id="KW-0479">Metal-binding</keyword>
<reference evidence="2" key="1">
    <citation type="submission" date="2023-04" db="EMBL/GenBank/DDBJ databases">
        <title>Black Yeasts Isolated from many extreme environments.</title>
        <authorList>
            <person name="Coleine C."/>
            <person name="Stajich J.E."/>
            <person name="Selbmann L."/>
        </authorList>
    </citation>
    <scope>NUCLEOTIDE SEQUENCE</scope>
    <source>
        <strain evidence="2">CCFEE 5312</strain>
    </source>
</reference>
<dbReference type="CDD" id="cd16841">
    <property type="entry name" value="RraA_family"/>
    <property type="match status" value="1"/>
</dbReference>
<keyword evidence="1" id="KW-0460">Magnesium</keyword>
<accession>A0AAJ0GG52</accession>
<dbReference type="Proteomes" id="UP001271007">
    <property type="component" value="Unassembled WGS sequence"/>
</dbReference>
<name>A0AAJ0GG52_9PEZI</name>
<comment type="cofactor">
    <cofactor evidence="1">
        <name>Mg(2+)</name>
        <dbReference type="ChEBI" id="CHEBI:18420"/>
    </cofactor>
</comment>
<feature type="binding site" evidence="1">
    <location>
        <begin position="115"/>
        <end position="118"/>
    </location>
    <ligand>
        <name>substrate</name>
    </ligand>
</feature>
<sequence length="217" mass="23188">MSQDSDTEAICEIIRKDYSPCDVSDALLKLGVPSAGYLRDIVPLPTHLGSRTRIVAPISTVLFVDKSHSPGSTYPGLSVPSESNLPADKHFSDIAPQGSIVILQQPPHHIAALLGDIVATRYKTRGIRAVVSDGRARDVVGIGELCKDDTFGCWAKAISSVGTSLEAKPWAVDVELRIGEVVVKAGDLMVADEGETVCCVIPRERVGEVVGLLPRHK</sequence>
<dbReference type="GO" id="GO:0008948">
    <property type="term" value="F:oxaloacetate decarboxylase activity"/>
    <property type="evidence" value="ECO:0007669"/>
    <property type="project" value="TreeGrafter"/>
</dbReference>